<dbReference type="EMBL" id="OU895879">
    <property type="protein sequence ID" value="CAG9808188.1"/>
    <property type="molecule type" value="Genomic_DNA"/>
</dbReference>
<dbReference type="PANTHER" id="PTHR21255:SF4">
    <property type="entry name" value="DYNEIN LIGHT CHAIN TCTEX-TYPE"/>
    <property type="match status" value="1"/>
</dbReference>
<dbReference type="GO" id="GO:0005868">
    <property type="term" value="C:cytoplasmic dynein complex"/>
    <property type="evidence" value="ECO:0007669"/>
    <property type="project" value="TreeGrafter"/>
</dbReference>
<dbReference type="Pfam" id="PF03645">
    <property type="entry name" value="Tctex-1"/>
    <property type="match status" value="1"/>
</dbReference>
<reference evidence="2" key="2">
    <citation type="submission" date="2022-10" db="EMBL/GenBank/DDBJ databases">
        <authorList>
            <consortium name="ENA_rothamsted_submissions"/>
            <consortium name="culmorum"/>
            <person name="King R."/>
        </authorList>
    </citation>
    <scope>NUCLEOTIDE SEQUENCE</scope>
</reference>
<name>A0A9N9WT76_9DIPT</name>
<evidence type="ECO:0000313" key="3">
    <source>
        <dbReference type="Proteomes" id="UP001153620"/>
    </source>
</evidence>
<evidence type="ECO:0008006" key="4">
    <source>
        <dbReference type="Google" id="ProtNLM"/>
    </source>
</evidence>
<keyword evidence="3" id="KW-1185">Reference proteome</keyword>
<protein>
    <recommendedName>
        <fullName evidence="4">Dynein light chain</fullName>
    </recommendedName>
</protein>
<dbReference type="InterPro" id="IPR005334">
    <property type="entry name" value="Tctex-1-like"/>
</dbReference>
<dbReference type="Proteomes" id="UP001153620">
    <property type="component" value="Chromosome 3"/>
</dbReference>
<dbReference type="Gene3D" id="3.30.1140.40">
    <property type="entry name" value="Tctex-1"/>
    <property type="match status" value="1"/>
</dbReference>
<comment type="similarity">
    <text evidence="1">Belongs to the dynein light chain Tctex-type family.</text>
</comment>
<accession>A0A9N9WT76</accession>
<dbReference type="GO" id="GO:0007018">
    <property type="term" value="P:microtubule-based movement"/>
    <property type="evidence" value="ECO:0007669"/>
    <property type="project" value="TreeGrafter"/>
</dbReference>
<dbReference type="CDD" id="cd21455">
    <property type="entry name" value="DLC-like_DYNLT1_DYNLT3"/>
    <property type="match status" value="1"/>
</dbReference>
<sequence length="108" mass="12615">MAPQIDKGEIDKILTEKIEKILAEEKEFKNGKVKRWSDNIIRECLRELVKLQKPYKFIVTCIINQRCGNGLYQYVSCFSDPTKDIITTMHWKNDIIHCIVSVYALPVL</sequence>
<reference evidence="2" key="1">
    <citation type="submission" date="2022-01" db="EMBL/GenBank/DDBJ databases">
        <authorList>
            <person name="King R."/>
        </authorList>
    </citation>
    <scope>NUCLEOTIDE SEQUENCE</scope>
</reference>
<gene>
    <name evidence="2" type="ORF">CHIRRI_LOCUS11032</name>
</gene>
<dbReference type="InterPro" id="IPR038586">
    <property type="entry name" value="Tctex-1-like_sf"/>
</dbReference>
<dbReference type="PANTHER" id="PTHR21255">
    <property type="entry name" value="T-COMPLEX-ASSOCIATED-TESTIS-EXPRESSED 1/ DYNEIN LIGHT CHAIN"/>
    <property type="match status" value="1"/>
</dbReference>
<proteinExistence type="inferred from homology"/>
<dbReference type="GO" id="GO:0005737">
    <property type="term" value="C:cytoplasm"/>
    <property type="evidence" value="ECO:0007669"/>
    <property type="project" value="TreeGrafter"/>
</dbReference>
<organism evidence="2 3">
    <name type="scientific">Chironomus riparius</name>
    <dbReference type="NCBI Taxonomy" id="315576"/>
    <lineage>
        <taxon>Eukaryota</taxon>
        <taxon>Metazoa</taxon>
        <taxon>Ecdysozoa</taxon>
        <taxon>Arthropoda</taxon>
        <taxon>Hexapoda</taxon>
        <taxon>Insecta</taxon>
        <taxon>Pterygota</taxon>
        <taxon>Neoptera</taxon>
        <taxon>Endopterygota</taxon>
        <taxon>Diptera</taxon>
        <taxon>Nematocera</taxon>
        <taxon>Chironomoidea</taxon>
        <taxon>Chironomidae</taxon>
        <taxon>Chironominae</taxon>
        <taxon>Chironomus</taxon>
    </lineage>
</organism>
<evidence type="ECO:0000313" key="2">
    <source>
        <dbReference type="EMBL" id="CAG9808188.1"/>
    </source>
</evidence>
<dbReference type="OrthoDB" id="10059120at2759"/>
<dbReference type="AlphaFoldDB" id="A0A9N9WT76"/>
<dbReference type="GO" id="GO:0045505">
    <property type="term" value="F:dynein intermediate chain binding"/>
    <property type="evidence" value="ECO:0007669"/>
    <property type="project" value="TreeGrafter"/>
</dbReference>
<evidence type="ECO:0000256" key="1">
    <source>
        <dbReference type="ARBA" id="ARBA00005361"/>
    </source>
</evidence>